<dbReference type="PROSITE" id="PS00041">
    <property type="entry name" value="HTH_ARAC_FAMILY_1"/>
    <property type="match status" value="1"/>
</dbReference>
<dbReference type="SUPFAM" id="SSF52172">
    <property type="entry name" value="CheY-like"/>
    <property type="match status" value="1"/>
</dbReference>
<dbReference type="Pfam" id="PF00072">
    <property type="entry name" value="Response_reg"/>
    <property type="match status" value="1"/>
</dbReference>
<gene>
    <name evidence="9" type="ORF">AMURIS_05186</name>
</gene>
<dbReference type="AlphaFoldDB" id="A0A2K4ZPN0"/>
<sequence length="518" mass="60667">MYSLVIAEDEFTTRRALVNMIRWNELGFQVDGEFSDGRELLDYLKSNIPDVILTDIKMTQVGGLEIARLVSEQNFPIRIVFLSGHKEFSYAQEAVEYHVAHYLLKPIDLSRLREVFRSIREKLDVQSAQEDLLQNRRDHYSRLVNYEKQQFVTDAWFGALSNPEQMAARLRLIQARTSEDGTERQFLVRMVLRKDGQYQEFLDNYGQQELQEQIIHILEYFDRRLEYYPITWSNIEEGLAVLGVFWESEADRPGVYYPEELEKSIYDLMAVQAKVTTFQKLSSPEELAHYTENVGRKEPANHLVQDKEYLQLLRDQKKLLYSYLCQNNAVQVRELTGALLNNYLRGGVAFAQSQCIHTVTKLIDEITGHDLMEWNQLYGKCMNPLPALQAEGLRTWLEDCVGLLYEYMTGQSDTKEDTSIEKVMEYLRLHYSEDITLNTVAEAVFLNPVYISRLIKEQTGRNYTELVMEMRVEQAVELLEHSDMYVYEIAEKVGYNNLKYFYKVFRKVKGKSPSDYRA</sequence>
<accession>A0A2K4ZPN0</accession>
<dbReference type="RefSeq" id="WP_172455296.1">
    <property type="nucleotide sequence ID" value="NZ_JANJZD010000055.1"/>
</dbReference>
<dbReference type="Gene3D" id="1.10.10.60">
    <property type="entry name" value="Homeodomain-like"/>
    <property type="match status" value="2"/>
</dbReference>
<evidence type="ECO:0000259" key="8">
    <source>
        <dbReference type="PROSITE" id="PS50110"/>
    </source>
</evidence>
<dbReference type="GO" id="GO:0003700">
    <property type="term" value="F:DNA-binding transcription factor activity"/>
    <property type="evidence" value="ECO:0007669"/>
    <property type="project" value="InterPro"/>
</dbReference>
<feature type="domain" description="HTH araC/xylS-type" evidence="7">
    <location>
        <begin position="421"/>
        <end position="518"/>
    </location>
</feature>
<dbReference type="EMBL" id="OFSM01000050">
    <property type="protein sequence ID" value="SOY32427.1"/>
    <property type="molecule type" value="Genomic_DNA"/>
</dbReference>
<proteinExistence type="predicted"/>
<dbReference type="Gene3D" id="3.40.50.2300">
    <property type="match status" value="1"/>
</dbReference>
<evidence type="ECO:0000256" key="3">
    <source>
        <dbReference type="ARBA" id="ARBA00023125"/>
    </source>
</evidence>
<dbReference type="PANTHER" id="PTHR43280:SF2">
    <property type="entry name" value="HTH-TYPE TRANSCRIPTIONAL REGULATOR EXSA"/>
    <property type="match status" value="1"/>
</dbReference>
<protein>
    <recommendedName>
        <fullName evidence="1">Stage 0 sporulation protein A homolog</fullName>
    </recommendedName>
</protein>
<dbReference type="PROSITE" id="PS50110">
    <property type="entry name" value="RESPONSE_REGULATORY"/>
    <property type="match status" value="1"/>
</dbReference>
<dbReference type="SUPFAM" id="SSF46689">
    <property type="entry name" value="Homeodomain-like"/>
    <property type="match status" value="1"/>
</dbReference>
<evidence type="ECO:0000256" key="4">
    <source>
        <dbReference type="ARBA" id="ARBA00023163"/>
    </source>
</evidence>
<keyword evidence="4" id="KW-0804">Transcription</keyword>
<feature type="modified residue" description="4-aspartylphosphate" evidence="6">
    <location>
        <position position="55"/>
    </location>
</feature>
<evidence type="ECO:0000256" key="6">
    <source>
        <dbReference type="PROSITE-ProRule" id="PRU00169"/>
    </source>
</evidence>
<dbReference type="GO" id="GO:0000160">
    <property type="term" value="P:phosphorelay signal transduction system"/>
    <property type="evidence" value="ECO:0007669"/>
    <property type="project" value="InterPro"/>
</dbReference>
<dbReference type="SMART" id="SM00342">
    <property type="entry name" value="HTH_ARAC"/>
    <property type="match status" value="1"/>
</dbReference>
<dbReference type="CDD" id="cd17536">
    <property type="entry name" value="REC_YesN-like"/>
    <property type="match status" value="1"/>
</dbReference>
<evidence type="ECO:0000313" key="9">
    <source>
        <dbReference type="EMBL" id="SOY32427.1"/>
    </source>
</evidence>
<evidence type="ECO:0000259" key="7">
    <source>
        <dbReference type="PROSITE" id="PS01124"/>
    </source>
</evidence>
<keyword evidence="2" id="KW-0805">Transcription regulation</keyword>
<keyword evidence="3" id="KW-0238">DNA-binding</keyword>
<keyword evidence="10" id="KW-1185">Reference proteome</keyword>
<dbReference type="PANTHER" id="PTHR43280">
    <property type="entry name" value="ARAC-FAMILY TRANSCRIPTIONAL REGULATOR"/>
    <property type="match status" value="1"/>
</dbReference>
<keyword evidence="6" id="KW-0597">Phosphoprotein</keyword>
<dbReference type="InterPro" id="IPR020449">
    <property type="entry name" value="Tscrpt_reg_AraC-type_HTH"/>
</dbReference>
<dbReference type="InterPro" id="IPR018062">
    <property type="entry name" value="HTH_AraC-typ_CS"/>
</dbReference>
<dbReference type="SMART" id="SM00448">
    <property type="entry name" value="REC"/>
    <property type="match status" value="1"/>
</dbReference>
<dbReference type="InterPro" id="IPR001789">
    <property type="entry name" value="Sig_transdc_resp-reg_receiver"/>
</dbReference>
<evidence type="ECO:0000256" key="1">
    <source>
        <dbReference type="ARBA" id="ARBA00018672"/>
    </source>
</evidence>
<dbReference type="InterPro" id="IPR018060">
    <property type="entry name" value="HTH_AraC"/>
</dbReference>
<evidence type="ECO:0000256" key="2">
    <source>
        <dbReference type="ARBA" id="ARBA00023015"/>
    </source>
</evidence>
<evidence type="ECO:0000313" key="10">
    <source>
        <dbReference type="Proteomes" id="UP000236311"/>
    </source>
</evidence>
<dbReference type="InterPro" id="IPR011006">
    <property type="entry name" value="CheY-like_superfamily"/>
</dbReference>
<dbReference type="Pfam" id="PF12833">
    <property type="entry name" value="HTH_18"/>
    <property type="match status" value="1"/>
</dbReference>
<feature type="domain" description="Response regulatory" evidence="8">
    <location>
        <begin position="3"/>
        <end position="120"/>
    </location>
</feature>
<comment type="function">
    <text evidence="5">May play the central regulatory role in sporulation. It may be an element of the effector pathway responsible for the activation of sporulation genes in response to nutritional stress. Spo0A may act in concert with spo0H (a sigma factor) to control the expression of some genes that are critical to the sporulation process.</text>
</comment>
<evidence type="ECO:0000256" key="5">
    <source>
        <dbReference type="ARBA" id="ARBA00024867"/>
    </source>
</evidence>
<dbReference type="GO" id="GO:0043565">
    <property type="term" value="F:sequence-specific DNA binding"/>
    <property type="evidence" value="ECO:0007669"/>
    <property type="project" value="InterPro"/>
</dbReference>
<name>A0A2K4ZPN0_9FIRM</name>
<dbReference type="PRINTS" id="PR00032">
    <property type="entry name" value="HTHARAC"/>
</dbReference>
<reference evidence="9 10" key="1">
    <citation type="submission" date="2018-01" db="EMBL/GenBank/DDBJ databases">
        <authorList>
            <person name="Gaut B.S."/>
            <person name="Morton B.R."/>
            <person name="Clegg M.T."/>
            <person name="Duvall M.R."/>
        </authorList>
    </citation>
    <scope>NUCLEOTIDE SEQUENCE [LARGE SCALE GENOMIC DNA]</scope>
    <source>
        <strain evidence="9">GP69</strain>
    </source>
</reference>
<dbReference type="InterPro" id="IPR009057">
    <property type="entry name" value="Homeodomain-like_sf"/>
</dbReference>
<dbReference type="PROSITE" id="PS01124">
    <property type="entry name" value="HTH_ARAC_FAMILY_2"/>
    <property type="match status" value="1"/>
</dbReference>
<dbReference type="Proteomes" id="UP000236311">
    <property type="component" value="Unassembled WGS sequence"/>
</dbReference>
<organism evidence="9 10">
    <name type="scientific">Acetatifactor muris</name>
    <dbReference type="NCBI Taxonomy" id="879566"/>
    <lineage>
        <taxon>Bacteria</taxon>
        <taxon>Bacillati</taxon>
        <taxon>Bacillota</taxon>
        <taxon>Clostridia</taxon>
        <taxon>Lachnospirales</taxon>
        <taxon>Lachnospiraceae</taxon>
        <taxon>Acetatifactor</taxon>
    </lineage>
</organism>